<feature type="compositionally biased region" description="Polar residues" evidence="1">
    <location>
        <begin position="54"/>
        <end position="63"/>
    </location>
</feature>
<keyword evidence="3" id="KW-1185">Reference proteome</keyword>
<evidence type="ECO:0000313" key="2">
    <source>
        <dbReference type="EMBL" id="KAF4948113.1"/>
    </source>
</evidence>
<accession>A0A8H4SYX1</accession>
<reference evidence="2" key="1">
    <citation type="journal article" date="2020" name="BMC Genomics">
        <title>Correction to: Identification and distribution of gene clusters required for synthesis of sphingolipid metabolism inhibitors in diverse species of the filamentous fungus Fusarium.</title>
        <authorList>
            <person name="Kim H.S."/>
            <person name="Lohmar J.M."/>
            <person name="Busman M."/>
            <person name="Brown D.W."/>
            <person name="Naumann T.A."/>
            <person name="Divon H.H."/>
            <person name="Lysoe E."/>
            <person name="Uhlig S."/>
            <person name="Proctor R.H."/>
        </authorList>
    </citation>
    <scope>NUCLEOTIDE SEQUENCE</scope>
    <source>
        <strain evidence="2">NRRL 45417</strain>
    </source>
</reference>
<reference evidence="2" key="2">
    <citation type="submission" date="2020-05" db="EMBL/GenBank/DDBJ databases">
        <authorList>
            <person name="Kim H.-S."/>
            <person name="Proctor R.H."/>
            <person name="Brown D.W."/>
        </authorList>
    </citation>
    <scope>NUCLEOTIDE SEQUENCE</scope>
    <source>
        <strain evidence="2">NRRL 45417</strain>
    </source>
</reference>
<dbReference type="EMBL" id="JABFAI010000269">
    <property type="protein sequence ID" value="KAF4948113.1"/>
    <property type="molecule type" value="Genomic_DNA"/>
</dbReference>
<protein>
    <submittedName>
        <fullName evidence="2">Uncharacterized protein</fullName>
    </submittedName>
</protein>
<feature type="compositionally biased region" description="Low complexity" evidence="1">
    <location>
        <begin position="13"/>
        <end position="31"/>
    </location>
</feature>
<gene>
    <name evidence="2" type="ORF">FGADI_9900</name>
</gene>
<organism evidence="2 3">
    <name type="scientific">Fusarium gaditjirri</name>
    <dbReference type="NCBI Taxonomy" id="282569"/>
    <lineage>
        <taxon>Eukaryota</taxon>
        <taxon>Fungi</taxon>
        <taxon>Dikarya</taxon>
        <taxon>Ascomycota</taxon>
        <taxon>Pezizomycotina</taxon>
        <taxon>Sordariomycetes</taxon>
        <taxon>Hypocreomycetidae</taxon>
        <taxon>Hypocreales</taxon>
        <taxon>Nectriaceae</taxon>
        <taxon>Fusarium</taxon>
        <taxon>Fusarium nisikadoi species complex</taxon>
    </lineage>
</organism>
<feature type="region of interest" description="Disordered" evidence="1">
    <location>
        <begin position="1"/>
        <end position="81"/>
    </location>
</feature>
<dbReference type="OrthoDB" id="5068927at2759"/>
<dbReference type="AlphaFoldDB" id="A0A8H4SYX1"/>
<name>A0A8H4SYX1_9HYPO</name>
<feature type="region of interest" description="Disordered" evidence="1">
    <location>
        <begin position="145"/>
        <end position="174"/>
    </location>
</feature>
<sequence>MSQSSDEHPNQESASSSANPMSSSPPVASSSLATLCPPVPANSEPASDHPSALATETTSTYSQYRGHEESHNGRLPASLPQESISNYASRPNLTLGDLARQTKLLAAYHDMLSGQVARFGERIHDLHNAIILVMEDCGQTPEVNRSVATDHAHQPDEAASAQHSTPSQTTPDHR</sequence>
<dbReference type="Proteomes" id="UP000604273">
    <property type="component" value="Unassembled WGS sequence"/>
</dbReference>
<evidence type="ECO:0000256" key="1">
    <source>
        <dbReference type="SAM" id="MobiDB-lite"/>
    </source>
</evidence>
<comment type="caution">
    <text evidence="2">The sequence shown here is derived from an EMBL/GenBank/DDBJ whole genome shotgun (WGS) entry which is preliminary data.</text>
</comment>
<feature type="compositionally biased region" description="Basic and acidic residues" evidence="1">
    <location>
        <begin position="1"/>
        <end position="10"/>
    </location>
</feature>
<proteinExistence type="predicted"/>
<evidence type="ECO:0000313" key="3">
    <source>
        <dbReference type="Proteomes" id="UP000604273"/>
    </source>
</evidence>
<feature type="compositionally biased region" description="Polar residues" evidence="1">
    <location>
        <begin position="161"/>
        <end position="174"/>
    </location>
</feature>